<proteinExistence type="predicted"/>
<name>A0A9P7FRQ5_9AGAR</name>
<accession>A0A9P7FRQ5</accession>
<dbReference type="AlphaFoldDB" id="A0A9P7FRQ5"/>
<sequence>EKNDFWSAKGRVKATTAMKTKLDYSKEWRLASNLLYMAQETHNKAFGLPGDSFVLMKSVIPTLQELWTALLSMLNLAQQAEGLGYLKPFIKELESIDVSAK</sequence>
<dbReference type="Proteomes" id="UP000775547">
    <property type="component" value="Unassembled WGS sequence"/>
</dbReference>
<comment type="caution">
    <text evidence="1">The sequence shown here is derived from an EMBL/GenBank/DDBJ whole genome shotgun (WGS) entry which is preliminary data.</text>
</comment>
<dbReference type="EMBL" id="JABCKV010004221">
    <property type="protein sequence ID" value="KAG5633967.1"/>
    <property type="molecule type" value="Genomic_DNA"/>
</dbReference>
<evidence type="ECO:0000313" key="1">
    <source>
        <dbReference type="EMBL" id="KAG5633967.1"/>
    </source>
</evidence>
<reference evidence="1" key="2">
    <citation type="submission" date="2021-10" db="EMBL/GenBank/DDBJ databases">
        <title>Phylogenomics reveals ancestral predisposition of the termite-cultivated fungus Termitomyces towards a domesticated lifestyle.</title>
        <authorList>
            <person name="Auxier B."/>
            <person name="Grum-Grzhimaylo A."/>
            <person name="Cardenas M.E."/>
            <person name="Lodge J.D."/>
            <person name="Laessoe T."/>
            <person name="Pedersen O."/>
            <person name="Smith M.E."/>
            <person name="Kuyper T.W."/>
            <person name="Franco-Molano E.A."/>
            <person name="Baroni T.J."/>
            <person name="Aanen D.K."/>
        </authorList>
    </citation>
    <scope>NUCLEOTIDE SEQUENCE</scope>
    <source>
        <strain evidence="1">AP01</strain>
        <tissue evidence="1">Mycelium</tissue>
    </source>
</reference>
<keyword evidence="2" id="KW-1185">Reference proteome</keyword>
<organism evidence="1 2">
    <name type="scientific">Asterophora parasitica</name>
    <dbReference type="NCBI Taxonomy" id="117018"/>
    <lineage>
        <taxon>Eukaryota</taxon>
        <taxon>Fungi</taxon>
        <taxon>Dikarya</taxon>
        <taxon>Basidiomycota</taxon>
        <taxon>Agaricomycotina</taxon>
        <taxon>Agaricomycetes</taxon>
        <taxon>Agaricomycetidae</taxon>
        <taxon>Agaricales</taxon>
        <taxon>Tricholomatineae</taxon>
        <taxon>Lyophyllaceae</taxon>
        <taxon>Asterophora</taxon>
    </lineage>
</organism>
<feature type="non-terminal residue" evidence="1">
    <location>
        <position position="1"/>
    </location>
</feature>
<gene>
    <name evidence="1" type="ORF">DXG03_006441</name>
</gene>
<evidence type="ECO:0000313" key="2">
    <source>
        <dbReference type="Proteomes" id="UP000775547"/>
    </source>
</evidence>
<reference evidence="1" key="1">
    <citation type="submission" date="2020-07" db="EMBL/GenBank/DDBJ databases">
        <authorList>
            <person name="Nieuwenhuis M."/>
            <person name="Van De Peppel L.J.J."/>
        </authorList>
    </citation>
    <scope>NUCLEOTIDE SEQUENCE</scope>
    <source>
        <strain evidence="1">AP01</strain>
        <tissue evidence="1">Mycelium</tissue>
    </source>
</reference>
<protein>
    <submittedName>
        <fullName evidence="1">Uncharacterized protein</fullName>
    </submittedName>
</protein>